<keyword evidence="2" id="KW-1185">Reference proteome</keyword>
<protein>
    <submittedName>
        <fullName evidence="1">Uncharacterized protein</fullName>
    </submittedName>
</protein>
<sequence length="98" mass="10581">MAQLCHGFQPNGHVIPINPIPNSGCLSLISGVFCYWLPSIAANVLIFGPGVCLDPITVLCNLGPIIMNYVPVMGSYDIPLCLNLEGKTCSLWLLFIPH</sequence>
<dbReference type="AlphaFoldDB" id="A0AAV6YWP5"/>
<dbReference type="EMBL" id="WNYA01014858">
    <property type="protein sequence ID" value="KAG8539405.1"/>
    <property type="molecule type" value="Genomic_DNA"/>
</dbReference>
<accession>A0AAV6YWP5</accession>
<proteinExistence type="predicted"/>
<name>A0AAV6YWP5_ENGPU</name>
<dbReference type="Proteomes" id="UP000824782">
    <property type="component" value="Unassembled WGS sequence"/>
</dbReference>
<evidence type="ECO:0000313" key="1">
    <source>
        <dbReference type="EMBL" id="KAG8539405.1"/>
    </source>
</evidence>
<organism evidence="1 2">
    <name type="scientific">Engystomops pustulosus</name>
    <name type="common">Tungara frog</name>
    <name type="synonym">Physalaemus pustulosus</name>
    <dbReference type="NCBI Taxonomy" id="76066"/>
    <lineage>
        <taxon>Eukaryota</taxon>
        <taxon>Metazoa</taxon>
        <taxon>Chordata</taxon>
        <taxon>Craniata</taxon>
        <taxon>Vertebrata</taxon>
        <taxon>Euteleostomi</taxon>
        <taxon>Amphibia</taxon>
        <taxon>Batrachia</taxon>
        <taxon>Anura</taxon>
        <taxon>Neobatrachia</taxon>
        <taxon>Hyloidea</taxon>
        <taxon>Leptodactylidae</taxon>
        <taxon>Leiuperinae</taxon>
        <taxon>Engystomops</taxon>
    </lineage>
</organism>
<comment type="caution">
    <text evidence="1">The sequence shown here is derived from an EMBL/GenBank/DDBJ whole genome shotgun (WGS) entry which is preliminary data.</text>
</comment>
<gene>
    <name evidence="1" type="ORF">GDO81_020961</name>
</gene>
<evidence type="ECO:0000313" key="2">
    <source>
        <dbReference type="Proteomes" id="UP000824782"/>
    </source>
</evidence>
<reference evidence="1" key="1">
    <citation type="thesis" date="2020" institute="ProQuest LLC" country="789 East Eisenhower Parkway, Ann Arbor, MI, USA">
        <title>Comparative Genomics and Chromosome Evolution.</title>
        <authorList>
            <person name="Mudd A.B."/>
        </authorList>
    </citation>
    <scope>NUCLEOTIDE SEQUENCE</scope>
    <source>
        <strain evidence="1">237g6f4</strain>
        <tissue evidence="1">Blood</tissue>
    </source>
</reference>